<dbReference type="GO" id="GO:0004141">
    <property type="term" value="F:dethiobiotin synthase activity"/>
    <property type="evidence" value="ECO:0007669"/>
    <property type="project" value="UniProtKB-UniRule"/>
</dbReference>
<feature type="binding site" evidence="9">
    <location>
        <begin position="178"/>
        <end position="179"/>
    </location>
    <ligand>
        <name>ATP</name>
        <dbReference type="ChEBI" id="CHEBI:30616"/>
    </ligand>
</feature>
<dbReference type="AlphaFoldDB" id="B8GP40"/>
<dbReference type="PIRSF" id="PIRSF006755">
    <property type="entry name" value="DTB_synth"/>
    <property type="match status" value="1"/>
</dbReference>
<dbReference type="EMBL" id="CP001339">
    <property type="protein sequence ID" value="ACL73960.1"/>
    <property type="molecule type" value="Genomic_DNA"/>
</dbReference>
<comment type="cofactor">
    <cofactor evidence="9">
        <name>Mg(2+)</name>
        <dbReference type="ChEBI" id="CHEBI:18420"/>
    </cofactor>
</comment>
<dbReference type="GO" id="GO:0005524">
    <property type="term" value="F:ATP binding"/>
    <property type="evidence" value="ECO:0007669"/>
    <property type="project" value="UniProtKB-UniRule"/>
</dbReference>
<evidence type="ECO:0000256" key="3">
    <source>
        <dbReference type="ARBA" id="ARBA00022723"/>
    </source>
</evidence>
<reference evidence="10 11" key="1">
    <citation type="journal article" date="2011" name="Stand. Genomic Sci.">
        <title>Complete genome sequence of 'Thioalkalivibrio sulfidophilus' HL-EbGr7.</title>
        <authorList>
            <person name="Muyzer G."/>
            <person name="Sorokin D.Y."/>
            <person name="Mavromatis K."/>
            <person name="Lapidus A."/>
            <person name="Clum A."/>
            <person name="Ivanova N."/>
            <person name="Pati A."/>
            <person name="d'Haeseleer P."/>
            <person name="Woyke T."/>
            <person name="Kyrpides N.C."/>
        </authorList>
    </citation>
    <scope>NUCLEOTIDE SEQUENCE [LARGE SCALE GENOMIC DNA]</scope>
    <source>
        <strain evidence="10 11">HL-EbGR7</strain>
    </source>
</reference>
<proteinExistence type="inferred from homology"/>
<comment type="catalytic activity">
    <reaction evidence="8">
        <text>(7R,8S)-8-amino-7-(carboxyamino)nonanoate + ATP = (4R,5S)-dethiobiotin + ADP + phosphate + H(+)</text>
        <dbReference type="Rhea" id="RHEA:63684"/>
        <dbReference type="ChEBI" id="CHEBI:15378"/>
        <dbReference type="ChEBI" id="CHEBI:30616"/>
        <dbReference type="ChEBI" id="CHEBI:43474"/>
        <dbReference type="ChEBI" id="CHEBI:149470"/>
        <dbReference type="ChEBI" id="CHEBI:149473"/>
        <dbReference type="ChEBI" id="CHEBI:456216"/>
    </reaction>
</comment>
<dbReference type="Gene3D" id="3.40.50.300">
    <property type="entry name" value="P-loop containing nucleotide triphosphate hydrolases"/>
    <property type="match status" value="1"/>
</dbReference>
<evidence type="ECO:0000256" key="1">
    <source>
        <dbReference type="ARBA" id="ARBA00022490"/>
    </source>
</evidence>
<dbReference type="HAMAP" id="MF_00336">
    <property type="entry name" value="BioD"/>
    <property type="match status" value="1"/>
</dbReference>
<comment type="catalytic activity">
    <reaction evidence="9">
        <text>(7R,8S)-7,8-diammoniononanoate + CO2 + ATP = (4R,5S)-dethiobiotin + ADP + phosphate + 3 H(+)</text>
        <dbReference type="Rhea" id="RHEA:15805"/>
        <dbReference type="ChEBI" id="CHEBI:15378"/>
        <dbReference type="ChEBI" id="CHEBI:16526"/>
        <dbReference type="ChEBI" id="CHEBI:30616"/>
        <dbReference type="ChEBI" id="CHEBI:43474"/>
        <dbReference type="ChEBI" id="CHEBI:149469"/>
        <dbReference type="ChEBI" id="CHEBI:149473"/>
        <dbReference type="ChEBI" id="CHEBI:456216"/>
        <dbReference type="EC" id="6.3.3.3"/>
    </reaction>
</comment>
<dbReference type="InterPro" id="IPR027417">
    <property type="entry name" value="P-loop_NTPase"/>
</dbReference>
<keyword evidence="11" id="KW-1185">Reference proteome</keyword>
<feature type="binding site" evidence="9">
    <location>
        <position position="118"/>
    </location>
    <ligand>
        <name>Mg(2+)</name>
        <dbReference type="ChEBI" id="CHEBI:18420"/>
    </ligand>
</feature>
<keyword evidence="5 9" id="KW-0093">Biotin biosynthesis</keyword>
<evidence type="ECO:0000256" key="2">
    <source>
        <dbReference type="ARBA" id="ARBA00022598"/>
    </source>
</evidence>
<accession>B8GP40</accession>
<keyword evidence="7 9" id="KW-0460">Magnesium</keyword>
<feature type="binding site" evidence="9">
    <location>
        <begin position="206"/>
        <end position="208"/>
    </location>
    <ligand>
        <name>ATP</name>
        <dbReference type="ChEBI" id="CHEBI:30616"/>
    </ligand>
</feature>
<dbReference type="NCBIfam" id="TIGR00347">
    <property type="entry name" value="bioD"/>
    <property type="match status" value="1"/>
</dbReference>
<keyword evidence="6 9" id="KW-0067">ATP-binding</keyword>
<gene>
    <name evidence="9" type="primary">bioD</name>
    <name evidence="10" type="ordered locus">Tgr7_2887</name>
</gene>
<comment type="subunit">
    <text evidence="9">Homodimer.</text>
</comment>
<protein>
    <recommendedName>
        <fullName evidence="9">ATP-dependent dethiobiotin synthetase BioD</fullName>
        <ecNumber evidence="9">6.3.3.3</ecNumber>
    </recommendedName>
    <alternativeName>
        <fullName evidence="9">DTB synthetase</fullName>
        <shortName evidence="9">DTBS</shortName>
    </alternativeName>
    <alternativeName>
        <fullName evidence="9">Dethiobiotin synthase</fullName>
    </alternativeName>
</protein>
<keyword evidence="2 9" id="KW-0436">Ligase</keyword>
<feature type="binding site" evidence="9">
    <location>
        <begin position="14"/>
        <end position="19"/>
    </location>
    <ligand>
        <name>ATP</name>
        <dbReference type="ChEBI" id="CHEBI:30616"/>
    </ligand>
</feature>
<dbReference type="InterPro" id="IPR004472">
    <property type="entry name" value="DTB_synth_BioD"/>
</dbReference>
<dbReference type="GO" id="GO:0000287">
    <property type="term" value="F:magnesium ion binding"/>
    <property type="evidence" value="ECO:0007669"/>
    <property type="project" value="UniProtKB-UniRule"/>
</dbReference>
<organism evidence="10 11">
    <name type="scientific">Thioalkalivibrio sulfidiphilus (strain HL-EbGR7)</name>
    <dbReference type="NCBI Taxonomy" id="396588"/>
    <lineage>
        <taxon>Bacteria</taxon>
        <taxon>Pseudomonadati</taxon>
        <taxon>Pseudomonadota</taxon>
        <taxon>Gammaproteobacteria</taxon>
        <taxon>Chromatiales</taxon>
        <taxon>Ectothiorhodospiraceae</taxon>
        <taxon>Thioalkalivibrio</taxon>
    </lineage>
</organism>
<evidence type="ECO:0000256" key="7">
    <source>
        <dbReference type="ARBA" id="ARBA00022842"/>
    </source>
</evidence>
<dbReference type="HOGENOM" id="CLU_072551_3_1_6"/>
<dbReference type="GO" id="GO:0005829">
    <property type="term" value="C:cytosol"/>
    <property type="evidence" value="ECO:0007669"/>
    <property type="project" value="TreeGrafter"/>
</dbReference>
<evidence type="ECO:0000313" key="11">
    <source>
        <dbReference type="Proteomes" id="UP000002383"/>
    </source>
</evidence>
<name>B8GP40_THISH</name>
<feature type="binding site" evidence="9">
    <location>
        <position position="56"/>
    </location>
    <ligand>
        <name>ATP</name>
        <dbReference type="ChEBI" id="CHEBI:30616"/>
    </ligand>
</feature>
<evidence type="ECO:0000256" key="4">
    <source>
        <dbReference type="ARBA" id="ARBA00022741"/>
    </source>
</evidence>
<comment type="caution">
    <text evidence="9">Lacks conserved residue(s) required for the propagation of feature annotation.</text>
</comment>
<dbReference type="Proteomes" id="UP000002383">
    <property type="component" value="Chromosome"/>
</dbReference>
<keyword evidence="4 9" id="KW-0547">Nucleotide-binding</keyword>
<dbReference type="GO" id="GO:0009102">
    <property type="term" value="P:biotin biosynthetic process"/>
    <property type="evidence" value="ECO:0007669"/>
    <property type="project" value="UniProtKB-UniRule"/>
</dbReference>
<dbReference type="RefSeq" id="WP_012639423.1">
    <property type="nucleotide sequence ID" value="NC_011901.1"/>
</dbReference>
<dbReference type="SUPFAM" id="SSF52540">
    <property type="entry name" value="P-loop containing nucleoside triphosphate hydrolases"/>
    <property type="match status" value="1"/>
</dbReference>
<feature type="active site" evidence="9">
    <location>
        <position position="39"/>
    </location>
</feature>
<evidence type="ECO:0000256" key="8">
    <source>
        <dbReference type="ARBA" id="ARBA00047386"/>
    </source>
</evidence>
<feature type="binding site" evidence="9">
    <location>
        <begin position="118"/>
        <end position="121"/>
    </location>
    <ligand>
        <name>ATP</name>
        <dbReference type="ChEBI" id="CHEBI:30616"/>
    </ligand>
</feature>
<dbReference type="STRING" id="396588.Tgr7_2887"/>
<dbReference type="CDD" id="cd03109">
    <property type="entry name" value="DTBS"/>
    <property type="match status" value="1"/>
</dbReference>
<comment type="similarity">
    <text evidence="9">Belongs to the dethiobiotin synthetase family.</text>
</comment>
<sequence length="226" mass="24105">MSLNGYFVTGTDTGIGKTVLSCALIRALREGGHTVTPRKPVESGCEVRDGQLFPADGTALREAAGSPFPNLDRVTPYRFSHALAPDRAARLVGASLNIEQLRQACLADADQDALLVVEGAGGFYSPLAEDGLNADLAEALGLPVVLVAPDRLGTMNHVLLTAEAIARRGLRLALVVLNEVETEQPEGMDNRSDLARHLDCPILGFPRVKRTGDGWEILAGWLRDSA</sequence>
<dbReference type="EC" id="6.3.3.3" evidence="9"/>
<comment type="function">
    <text evidence="9">Catalyzes a mechanistically unusual reaction, the ATP-dependent insertion of CO2 between the N7 and N8 nitrogen atoms of 7,8-diaminopelargonic acid (DAPA, also called 7,8-diammoniononanoate) to form a ureido ring.</text>
</comment>
<evidence type="ECO:0000313" key="10">
    <source>
        <dbReference type="EMBL" id="ACL73960.1"/>
    </source>
</evidence>
<dbReference type="UniPathway" id="UPA00078">
    <property type="reaction ID" value="UER00161"/>
</dbReference>
<comment type="pathway">
    <text evidence="9">Cofactor biosynthesis; biotin biosynthesis; biotin from 7,8-diaminononanoate: step 1/2.</text>
</comment>
<dbReference type="PANTHER" id="PTHR43210:SF2">
    <property type="entry name" value="ATP-DEPENDENT DETHIOBIOTIN SYNTHETASE BIOD 2"/>
    <property type="match status" value="1"/>
</dbReference>
<comment type="subcellular location">
    <subcellularLocation>
        <location evidence="9">Cytoplasm</location>
    </subcellularLocation>
</comment>
<dbReference type="KEGG" id="tgr:Tgr7_2887"/>
<evidence type="ECO:0000256" key="6">
    <source>
        <dbReference type="ARBA" id="ARBA00022840"/>
    </source>
</evidence>
<dbReference type="OrthoDB" id="9802097at2"/>
<evidence type="ECO:0000256" key="5">
    <source>
        <dbReference type="ARBA" id="ARBA00022756"/>
    </source>
</evidence>
<dbReference type="PANTHER" id="PTHR43210">
    <property type="entry name" value="DETHIOBIOTIN SYNTHETASE"/>
    <property type="match status" value="1"/>
</dbReference>
<dbReference type="Pfam" id="PF13500">
    <property type="entry name" value="AAA_26"/>
    <property type="match status" value="1"/>
</dbReference>
<keyword evidence="1 9" id="KW-0963">Cytoplasm</keyword>
<feature type="binding site" evidence="9">
    <location>
        <position position="43"/>
    </location>
    <ligand>
        <name>substrate</name>
    </ligand>
</feature>
<evidence type="ECO:0000256" key="9">
    <source>
        <dbReference type="HAMAP-Rule" id="MF_00336"/>
    </source>
</evidence>
<keyword evidence="3 9" id="KW-0479">Metal-binding</keyword>
<feature type="binding site" evidence="9">
    <location>
        <position position="18"/>
    </location>
    <ligand>
        <name>Mg(2+)</name>
        <dbReference type="ChEBI" id="CHEBI:18420"/>
    </ligand>
</feature>
<dbReference type="eggNOG" id="COG0132">
    <property type="taxonomic scope" value="Bacteria"/>
</dbReference>
<feature type="binding site" evidence="9">
    <location>
        <position position="56"/>
    </location>
    <ligand>
        <name>Mg(2+)</name>
        <dbReference type="ChEBI" id="CHEBI:18420"/>
    </ligand>
</feature>